<dbReference type="PANTHER" id="PTHR20935">
    <property type="entry name" value="PHOSPHOGLYCERATE MUTASE-RELATED"/>
    <property type="match status" value="1"/>
</dbReference>
<reference evidence="3 4" key="1">
    <citation type="submission" date="2017-06" db="EMBL/GenBank/DDBJ databases">
        <title>Genome Sequencing of the methanotroph Methylovulum psychrotolerants str. HV10-M2 isolated from a high-altitude environment.</title>
        <authorList>
            <person name="Mateos-Rivera A."/>
        </authorList>
    </citation>
    <scope>NUCLEOTIDE SEQUENCE [LARGE SCALE GENOMIC DNA]</scope>
    <source>
        <strain evidence="3 4">HV10_M2</strain>
    </source>
</reference>
<evidence type="ECO:0000313" key="4">
    <source>
        <dbReference type="Proteomes" id="UP000197019"/>
    </source>
</evidence>
<dbReference type="InterPro" id="IPR029033">
    <property type="entry name" value="His_PPase_superfam"/>
</dbReference>
<dbReference type="InterPro" id="IPR051021">
    <property type="entry name" value="Mito_Ser/Thr_phosphatase"/>
</dbReference>
<sequence length="164" mass="18386">MSRELWLLRHGEAEQFTTKADVDRNLTHHGEHEVRHIAKTLHKTGLRPDALITSPAARAYQTARLVAPTLGWDETALAADSRLYFQGLVAVKTLLAELPPSLGRVLLVGHNPDFENLLLELVGFDNLRFRGDLMPTATWVRIELPDDWQHLAAECGTLLAREVP</sequence>
<protein>
    <submittedName>
        <fullName evidence="3">Phosphohistidine phosphatase</fullName>
    </submittedName>
</protein>
<dbReference type="Gene3D" id="3.40.50.1240">
    <property type="entry name" value="Phosphoglycerate mutase-like"/>
    <property type="match status" value="1"/>
</dbReference>
<dbReference type="Proteomes" id="UP000197019">
    <property type="component" value="Chromosome"/>
</dbReference>
<name>A0A1Z4C1B9_9GAMM</name>
<dbReference type="OrthoDB" id="9810154at2"/>
<evidence type="ECO:0000256" key="2">
    <source>
        <dbReference type="PIRSR" id="PIRSR613078-2"/>
    </source>
</evidence>
<dbReference type="InterPro" id="IPR013078">
    <property type="entry name" value="His_Pase_superF_clade-1"/>
</dbReference>
<evidence type="ECO:0000313" key="3">
    <source>
        <dbReference type="EMBL" id="ASF47301.1"/>
    </source>
</evidence>
<dbReference type="SUPFAM" id="SSF53254">
    <property type="entry name" value="Phosphoglycerate mutase-like"/>
    <property type="match status" value="1"/>
</dbReference>
<dbReference type="CDD" id="cd07067">
    <property type="entry name" value="HP_PGM_like"/>
    <property type="match status" value="1"/>
</dbReference>
<dbReference type="RefSeq" id="WP_088620173.1">
    <property type="nucleotide sequence ID" value="NZ_CP022129.1"/>
</dbReference>
<dbReference type="Pfam" id="PF00300">
    <property type="entry name" value="His_Phos_1"/>
    <property type="match status" value="1"/>
</dbReference>
<feature type="binding site" evidence="2">
    <location>
        <position position="58"/>
    </location>
    <ligand>
        <name>substrate</name>
    </ligand>
</feature>
<dbReference type="EMBL" id="CP022129">
    <property type="protein sequence ID" value="ASF47301.1"/>
    <property type="molecule type" value="Genomic_DNA"/>
</dbReference>
<keyword evidence="1" id="KW-0378">Hydrolase</keyword>
<evidence type="ECO:0000256" key="1">
    <source>
        <dbReference type="ARBA" id="ARBA00022801"/>
    </source>
</evidence>
<accession>A0A1Z4C1B9</accession>
<gene>
    <name evidence="3" type="ORF">CEK71_15170</name>
</gene>
<dbReference type="AlphaFoldDB" id="A0A1Z4C1B9"/>
<dbReference type="KEGG" id="mpsy:CEK71_15170"/>
<proteinExistence type="predicted"/>
<dbReference type="GO" id="GO:0016787">
    <property type="term" value="F:hydrolase activity"/>
    <property type="evidence" value="ECO:0007669"/>
    <property type="project" value="UniProtKB-KW"/>
</dbReference>
<keyword evidence="4" id="KW-1185">Reference proteome</keyword>
<organism evidence="3 4">
    <name type="scientific">Methylovulum psychrotolerans</name>
    <dbReference type="NCBI Taxonomy" id="1704499"/>
    <lineage>
        <taxon>Bacteria</taxon>
        <taxon>Pseudomonadati</taxon>
        <taxon>Pseudomonadota</taxon>
        <taxon>Gammaproteobacteria</taxon>
        <taxon>Methylococcales</taxon>
        <taxon>Methylococcaceae</taxon>
        <taxon>Methylovulum</taxon>
    </lineage>
</organism>